<keyword evidence="1" id="KW-1133">Transmembrane helix</keyword>
<sequence length="92" mass="10560">MKSLLRGSLLSLLSFAAGFLLSGFPNSHPSPWIVLPLLTACWGTCETLRCMKRRWDWYHGGVLLLVYTDLMVLMMLLLFLLYPYAHWLTRAA</sequence>
<dbReference type="Proteomes" id="UP000321820">
    <property type="component" value="Chromosome"/>
</dbReference>
<name>A0A5B9ELZ2_9BACT</name>
<feature type="transmembrane region" description="Helical" evidence="1">
    <location>
        <begin position="62"/>
        <end position="85"/>
    </location>
</feature>
<evidence type="ECO:0000313" key="3">
    <source>
        <dbReference type="Proteomes" id="UP000321820"/>
    </source>
</evidence>
<organism evidence="2 3">
    <name type="scientific">Terriglobus albidus</name>
    <dbReference type="NCBI Taxonomy" id="1592106"/>
    <lineage>
        <taxon>Bacteria</taxon>
        <taxon>Pseudomonadati</taxon>
        <taxon>Acidobacteriota</taxon>
        <taxon>Terriglobia</taxon>
        <taxon>Terriglobales</taxon>
        <taxon>Acidobacteriaceae</taxon>
        <taxon>Terriglobus</taxon>
    </lineage>
</organism>
<keyword evidence="1" id="KW-0472">Membrane</keyword>
<proteinExistence type="predicted"/>
<reference evidence="2 3" key="1">
    <citation type="submission" date="2019-08" db="EMBL/GenBank/DDBJ databases">
        <title>Complete genome sequence of Terriglobus albidus strain ORNL.</title>
        <authorList>
            <person name="Podar M."/>
        </authorList>
    </citation>
    <scope>NUCLEOTIDE SEQUENCE [LARGE SCALE GENOMIC DNA]</scope>
    <source>
        <strain evidence="2 3">ORNL</strain>
    </source>
</reference>
<dbReference type="OrthoDB" id="123443at2"/>
<accession>A0A5B9ELZ2</accession>
<dbReference type="KEGG" id="talb:FTW19_12480"/>
<keyword evidence="1" id="KW-0812">Transmembrane</keyword>
<dbReference type="AlphaFoldDB" id="A0A5B9ELZ2"/>
<dbReference type="EMBL" id="CP042806">
    <property type="protein sequence ID" value="QEE31321.1"/>
    <property type="molecule type" value="Genomic_DNA"/>
</dbReference>
<gene>
    <name evidence="2" type="ORF">FTW19_12480</name>
</gene>
<keyword evidence="3" id="KW-1185">Reference proteome</keyword>
<evidence type="ECO:0000256" key="1">
    <source>
        <dbReference type="SAM" id="Phobius"/>
    </source>
</evidence>
<evidence type="ECO:0000313" key="2">
    <source>
        <dbReference type="EMBL" id="QEE31321.1"/>
    </source>
</evidence>
<protein>
    <submittedName>
        <fullName evidence="2">Permease</fullName>
    </submittedName>
</protein>